<reference evidence="2" key="1">
    <citation type="submission" date="2015-04" db="EMBL/GenBank/DDBJ databases">
        <authorList>
            <person name="Syromyatnikov M.Y."/>
            <person name="Popov V.N."/>
        </authorList>
    </citation>
    <scope>NUCLEOTIDE SEQUENCE</scope>
    <source>
        <strain evidence="2">MO-1</strain>
    </source>
</reference>
<feature type="compositionally biased region" description="Low complexity" evidence="1">
    <location>
        <begin position="352"/>
        <end position="364"/>
    </location>
</feature>
<proteinExistence type="predicted"/>
<organism evidence="2">
    <name type="scientific">Magnetococcus massalia (strain MO-1)</name>
    <dbReference type="NCBI Taxonomy" id="451514"/>
    <lineage>
        <taxon>Bacteria</taxon>
        <taxon>Pseudomonadati</taxon>
        <taxon>Pseudomonadota</taxon>
        <taxon>Magnetococcia</taxon>
        <taxon>Magnetococcales</taxon>
        <taxon>Magnetococcaceae</taxon>
        <taxon>Magnetococcus</taxon>
    </lineage>
</organism>
<accession>A0A1S7LEX2</accession>
<evidence type="ECO:0000313" key="2">
    <source>
        <dbReference type="EMBL" id="CRH05485.1"/>
    </source>
</evidence>
<feature type="region of interest" description="Disordered" evidence="1">
    <location>
        <begin position="21"/>
        <end position="53"/>
    </location>
</feature>
<feature type="region of interest" description="Disordered" evidence="1">
    <location>
        <begin position="334"/>
        <end position="378"/>
    </location>
</feature>
<sequence>MQNQAIGPHNREAATSTYATNHGYATTPDHPQKMARETAAPTESIPTEVGPPDYMEEMPTPMNWNREELLLFNMLPSEVQEVVVRREEELMNACAMGHQEVQELRRAHEPIQELLGPYDTQFAAAGLDRLNGLRQLLALNDLANQDPVGFVTWFAQQRNIPMGPQVGLSAAGVPVAPAGHPAAPAGLPMGSGISSAAMGQGGMEAPYGQSMQGTALHTGGINPAGSPPAGAMGMPATGMADPNVQRLEAQVGALAQALQKQQFDVEQERQTQEAKRINAFRNAADEQGKPLHPYFDQVHNLMGQLMASGEAGDLNQAYEMAIWAHPQVRQMVLKERQRSAQKETLTKQQNHAKAAALAGKSVAGNPSGATAAPQRNLRDEIARHFQ</sequence>
<feature type="compositionally biased region" description="Basic and acidic residues" evidence="1">
    <location>
        <begin position="334"/>
        <end position="345"/>
    </location>
</feature>
<name>A0A1S7LEX2_MAGMO</name>
<dbReference type="AlphaFoldDB" id="A0A1S7LEX2"/>
<protein>
    <submittedName>
        <fullName evidence="2">Uncharacterized protein</fullName>
    </submittedName>
</protein>
<dbReference type="EMBL" id="LO017727">
    <property type="protein sequence ID" value="CRH05485.1"/>
    <property type="molecule type" value="Genomic_DNA"/>
</dbReference>
<evidence type="ECO:0000256" key="1">
    <source>
        <dbReference type="SAM" id="MobiDB-lite"/>
    </source>
</evidence>
<gene>
    <name evidence="2" type="ORF">MAGMO_1294</name>
</gene>